<sequence length="26" mass="3195">MIKLKRLNMNSINFIKIDNYKEKIIN</sequence>
<proteinExistence type="predicted"/>
<organism evidence="1">
    <name type="scientific">marine metagenome</name>
    <dbReference type="NCBI Taxonomy" id="408172"/>
    <lineage>
        <taxon>unclassified sequences</taxon>
        <taxon>metagenomes</taxon>
        <taxon>ecological metagenomes</taxon>
    </lineage>
</organism>
<dbReference type="AlphaFoldDB" id="A0A381N030"/>
<dbReference type="EMBL" id="UINC01000044">
    <property type="protein sequence ID" value="SUZ47962.1"/>
    <property type="molecule type" value="Genomic_DNA"/>
</dbReference>
<accession>A0A381N030</accession>
<name>A0A381N030_9ZZZZ</name>
<evidence type="ECO:0000313" key="1">
    <source>
        <dbReference type="EMBL" id="SUZ47962.1"/>
    </source>
</evidence>
<reference evidence="1" key="1">
    <citation type="submission" date="2018-05" db="EMBL/GenBank/DDBJ databases">
        <authorList>
            <person name="Lanie J.A."/>
            <person name="Ng W.-L."/>
            <person name="Kazmierczak K.M."/>
            <person name="Andrzejewski T.M."/>
            <person name="Davidsen T.M."/>
            <person name="Wayne K.J."/>
            <person name="Tettelin H."/>
            <person name="Glass J.I."/>
            <person name="Rusch D."/>
            <person name="Podicherti R."/>
            <person name="Tsui H.-C.T."/>
            <person name="Winkler M.E."/>
        </authorList>
    </citation>
    <scope>NUCLEOTIDE SEQUENCE</scope>
</reference>
<gene>
    <name evidence="1" type="ORF">METZ01_LOCUS816</name>
</gene>
<protein>
    <submittedName>
        <fullName evidence="1">Uncharacterized protein</fullName>
    </submittedName>
</protein>